<feature type="non-terminal residue" evidence="1">
    <location>
        <position position="135"/>
    </location>
</feature>
<dbReference type="Gene3D" id="3.50.50.60">
    <property type="entry name" value="FAD/NAD(P)-binding domain"/>
    <property type="match status" value="1"/>
</dbReference>
<evidence type="ECO:0000313" key="1">
    <source>
        <dbReference type="EMBL" id="SVB66528.1"/>
    </source>
</evidence>
<name>A0A382FTX8_9ZZZZ</name>
<proteinExistence type="predicted"/>
<sequence>MIMPIQIDPDSGLKIFNTRASKASEKISGKGYSVIHDNALTDLPSAPKGAVFNAEEQSKYREFKEKREGAANYMDMEGDFKKYLEDLYSTDPIPRDSLKDECEILVVGAGLAGLLLWYKLQKAGFNDVRFCEKGG</sequence>
<reference evidence="1" key="1">
    <citation type="submission" date="2018-05" db="EMBL/GenBank/DDBJ databases">
        <authorList>
            <person name="Lanie J.A."/>
            <person name="Ng W.-L."/>
            <person name="Kazmierczak K.M."/>
            <person name="Andrzejewski T.M."/>
            <person name="Davidsen T.M."/>
            <person name="Wayne K.J."/>
            <person name="Tettelin H."/>
            <person name="Glass J.I."/>
            <person name="Rusch D."/>
            <person name="Podicherti R."/>
            <person name="Tsui H.-C.T."/>
            <person name="Winkler M.E."/>
        </authorList>
    </citation>
    <scope>NUCLEOTIDE SEQUENCE</scope>
</reference>
<dbReference type="EMBL" id="UINC01051867">
    <property type="protein sequence ID" value="SVB66528.1"/>
    <property type="molecule type" value="Genomic_DNA"/>
</dbReference>
<accession>A0A382FTX8</accession>
<dbReference type="AlphaFoldDB" id="A0A382FTX8"/>
<organism evidence="1">
    <name type="scientific">marine metagenome</name>
    <dbReference type="NCBI Taxonomy" id="408172"/>
    <lineage>
        <taxon>unclassified sequences</taxon>
        <taxon>metagenomes</taxon>
        <taxon>ecological metagenomes</taxon>
    </lineage>
</organism>
<dbReference type="SUPFAM" id="SSF51971">
    <property type="entry name" value="Nucleotide-binding domain"/>
    <property type="match status" value="1"/>
</dbReference>
<evidence type="ECO:0008006" key="2">
    <source>
        <dbReference type="Google" id="ProtNLM"/>
    </source>
</evidence>
<dbReference type="InterPro" id="IPR036188">
    <property type="entry name" value="FAD/NAD-bd_sf"/>
</dbReference>
<gene>
    <name evidence="1" type="ORF">METZ01_LOCUS219382</name>
</gene>
<protein>
    <recommendedName>
        <fullName evidence="2">Amine oxidase domain-containing protein</fullName>
    </recommendedName>
</protein>